<accession>A0A3D9L1U8</accession>
<dbReference type="RefSeq" id="WP_115868306.1">
    <property type="nucleotide sequence ID" value="NZ_QREG01000010.1"/>
</dbReference>
<name>A0A3D9L1U8_MARFU</name>
<dbReference type="PANTHER" id="PTHR34389">
    <property type="entry name" value="L-RHAMNOSE MUTAROTASE"/>
    <property type="match status" value="1"/>
</dbReference>
<keyword evidence="7" id="KW-1185">Reference proteome</keyword>
<keyword evidence="2" id="KW-0413">Isomerase</keyword>
<evidence type="ECO:0000313" key="6">
    <source>
        <dbReference type="EMBL" id="RED98345.1"/>
    </source>
</evidence>
<dbReference type="GO" id="GO:0019301">
    <property type="term" value="P:rhamnose catabolic process"/>
    <property type="evidence" value="ECO:0007669"/>
    <property type="project" value="UniProtKB-UniRule"/>
</dbReference>
<dbReference type="SUPFAM" id="SSF54909">
    <property type="entry name" value="Dimeric alpha+beta barrel"/>
    <property type="match status" value="1"/>
</dbReference>
<reference evidence="6 7" key="1">
    <citation type="submission" date="2018-07" db="EMBL/GenBank/DDBJ databases">
        <title>Genomic Encyclopedia of Type Strains, Phase IV (KMG-IV): sequencing the most valuable type-strain genomes for metagenomic binning, comparative biology and taxonomic classification.</title>
        <authorList>
            <person name="Goeker M."/>
        </authorList>
    </citation>
    <scope>NUCLEOTIDE SEQUENCE [LARGE SCALE GENOMIC DNA]</scope>
    <source>
        <strain evidence="6 7">DSM 4134</strain>
    </source>
</reference>
<dbReference type="GO" id="GO:0005737">
    <property type="term" value="C:cytoplasm"/>
    <property type="evidence" value="ECO:0007669"/>
    <property type="project" value="InterPro"/>
</dbReference>
<dbReference type="AlphaFoldDB" id="A0A3D9L1U8"/>
<dbReference type="Gene3D" id="3.30.70.100">
    <property type="match status" value="1"/>
</dbReference>
<evidence type="ECO:0000256" key="1">
    <source>
        <dbReference type="ARBA" id="ARBA00022490"/>
    </source>
</evidence>
<organism evidence="6 7">
    <name type="scientific">Marinoscillum furvescens DSM 4134</name>
    <dbReference type="NCBI Taxonomy" id="1122208"/>
    <lineage>
        <taxon>Bacteria</taxon>
        <taxon>Pseudomonadati</taxon>
        <taxon>Bacteroidota</taxon>
        <taxon>Cytophagia</taxon>
        <taxon>Cytophagales</taxon>
        <taxon>Reichenbachiellaceae</taxon>
        <taxon>Marinoscillum</taxon>
    </lineage>
</organism>
<dbReference type="InterPro" id="IPR013448">
    <property type="entry name" value="L-rhamnose_mutarotase"/>
</dbReference>
<dbReference type="EMBL" id="QREG01000010">
    <property type="protein sequence ID" value="RED98345.1"/>
    <property type="molecule type" value="Genomic_DNA"/>
</dbReference>
<comment type="caution">
    <text evidence="6">The sequence shown here is derived from an EMBL/GenBank/DDBJ whole genome shotgun (WGS) entry which is preliminary data.</text>
</comment>
<proteinExistence type="inferred from homology"/>
<dbReference type="InterPro" id="IPR008000">
    <property type="entry name" value="Rham/fucose_mutarotase"/>
</dbReference>
<dbReference type="Pfam" id="PF05336">
    <property type="entry name" value="rhaM"/>
    <property type="match status" value="1"/>
</dbReference>
<dbReference type="OrthoDB" id="9799608at2"/>
<protein>
    <recommendedName>
        <fullName evidence="5">L-rhamnose mutarotase</fullName>
        <ecNumber evidence="5">5.1.3.32</ecNumber>
    </recommendedName>
</protein>
<sequence length="104" mass="12502">MIRKAFKMKLHPGALEEYTNRHNPIWETLEITLKEQGAHDYSIFYDEDTNTLFGYVNIECEERWKNIANTTVCRDWWEYMADIMETNEDNSPIAQELTEVFYLK</sequence>
<keyword evidence="1" id="KW-0963">Cytoplasm</keyword>
<dbReference type="InterPro" id="IPR011008">
    <property type="entry name" value="Dimeric_a/b-barrel"/>
</dbReference>
<evidence type="ECO:0000256" key="4">
    <source>
        <dbReference type="ARBA" id="ARBA00023308"/>
    </source>
</evidence>
<evidence type="ECO:0000256" key="2">
    <source>
        <dbReference type="ARBA" id="ARBA00023235"/>
    </source>
</evidence>
<keyword evidence="4" id="KW-0684">Rhamnose metabolism</keyword>
<keyword evidence="3" id="KW-0119">Carbohydrate metabolism</keyword>
<dbReference type="HAMAP" id="MF_01663">
    <property type="entry name" value="L_rham_rotase"/>
    <property type="match status" value="1"/>
</dbReference>
<dbReference type="Proteomes" id="UP000256779">
    <property type="component" value="Unassembled WGS sequence"/>
</dbReference>
<dbReference type="NCBIfam" id="TIGR02625">
    <property type="entry name" value="YiiL_rotase"/>
    <property type="match status" value="1"/>
</dbReference>
<dbReference type="EC" id="5.1.3.32" evidence="5"/>
<evidence type="ECO:0000313" key="7">
    <source>
        <dbReference type="Proteomes" id="UP000256779"/>
    </source>
</evidence>
<dbReference type="PANTHER" id="PTHR34389:SF2">
    <property type="entry name" value="L-RHAMNOSE MUTAROTASE"/>
    <property type="match status" value="1"/>
</dbReference>
<dbReference type="GO" id="GO:0062192">
    <property type="term" value="F:L-rhamnose mutarotase activity"/>
    <property type="evidence" value="ECO:0007669"/>
    <property type="project" value="UniProtKB-UniRule"/>
</dbReference>
<gene>
    <name evidence="6" type="ORF">C7460_11015</name>
</gene>
<evidence type="ECO:0000256" key="3">
    <source>
        <dbReference type="ARBA" id="ARBA00023277"/>
    </source>
</evidence>
<evidence type="ECO:0000256" key="5">
    <source>
        <dbReference type="NCBIfam" id="TIGR02625"/>
    </source>
</evidence>